<keyword evidence="3" id="KW-1185">Reference proteome</keyword>
<gene>
    <name evidence="2" type="ORF">Z519_02733</name>
</gene>
<dbReference type="HOGENOM" id="CLU_2670879_0_0_1"/>
<proteinExistence type="predicted"/>
<dbReference type="EMBL" id="KN846982">
    <property type="protein sequence ID" value="KIW97341.1"/>
    <property type="molecule type" value="Genomic_DNA"/>
</dbReference>
<reference evidence="2" key="1">
    <citation type="submission" date="2015-01" db="EMBL/GenBank/DDBJ databases">
        <title>The Genome Sequence of Cladophialophora bantiana CBS 173.52.</title>
        <authorList>
            <consortium name="The Broad Institute Genomics Platform"/>
            <person name="Cuomo C."/>
            <person name="de Hoog S."/>
            <person name="Gorbushina A."/>
            <person name="Stielow B."/>
            <person name="Teixiera M."/>
            <person name="Abouelleil A."/>
            <person name="Chapman S.B."/>
            <person name="Priest M."/>
            <person name="Young S.K."/>
            <person name="Wortman J."/>
            <person name="Nusbaum C."/>
            <person name="Birren B."/>
        </authorList>
    </citation>
    <scope>NUCLEOTIDE SEQUENCE [LARGE SCALE GENOMIC DNA]</scope>
    <source>
        <strain evidence="2">CBS 173.52</strain>
    </source>
</reference>
<evidence type="ECO:0000313" key="3">
    <source>
        <dbReference type="Proteomes" id="UP000053789"/>
    </source>
</evidence>
<dbReference type="VEuPathDB" id="FungiDB:Z519_02733"/>
<dbReference type="AlphaFoldDB" id="A0A0D2F500"/>
<dbReference type="RefSeq" id="XP_016624010.1">
    <property type="nucleotide sequence ID" value="XM_016760489.1"/>
</dbReference>
<dbReference type="Proteomes" id="UP000053789">
    <property type="component" value="Unassembled WGS sequence"/>
</dbReference>
<evidence type="ECO:0000256" key="1">
    <source>
        <dbReference type="SAM" id="SignalP"/>
    </source>
</evidence>
<evidence type="ECO:0008006" key="4">
    <source>
        <dbReference type="Google" id="ProtNLM"/>
    </source>
</evidence>
<feature type="chain" id="PRO_5002241693" description="Extracellular membrane protein CFEM domain-containing protein" evidence="1">
    <location>
        <begin position="21"/>
        <end position="81"/>
    </location>
</feature>
<keyword evidence="1" id="KW-0732">Signal</keyword>
<name>A0A0D2F500_CLAB1</name>
<dbReference type="OrthoDB" id="4154769at2759"/>
<evidence type="ECO:0000313" key="2">
    <source>
        <dbReference type="EMBL" id="KIW97341.1"/>
    </source>
</evidence>
<dbReference type="GeneID" id="27695661"/>
<accession>A0A0D2F500</accession>
<sequence length="81" mass="8518">MIFIHATTIIVASTIAIVRGQEVGPYGCQTQAGITSLTACDELAATESSCFTDPKATAAIEKCFCKQAVLNKIVESVNVHS</sequence>
<organism evidence="2 3">
    <name type="scientific">Cladophialophora bantiana (strain ATCC 10958 / CBS 173.52 / CDC B-1940 / NIH 8579)</name>
    <name type="common">Xylohypha bantiana</name>
    <dbReference type="NCBI Taxonomy" id="1442370"/>
    <lineage>
        <taxon>Eukaryota</taxon>
        <taxon>Fungi</taxon>
        <taxon>Dikarya</taxon>
        <taxon>Ascomycota</taxon>
        <taxon>Pezizomycotina</taxon>
        <taxon>Eurotiomycetes</taxon>
        <taxon>Chaetothyriomycetidae</taxon>
        <taxon>Chaetothyriales</taxon>
        <taxon>Herpotrichiellaceae</taxon>
        <taxon>Cladophialophora</taxon>
    </lineage>
</organism>
<feature type="signal peptide" evidence="1">
    <location>
        <begin position="1"/>
        <end position="20"/>
    </location>
</feature>
<protein>
    <recommendedName>
        <fullName evidence="4">Extracellular membrane protein CFEM domain-containing protein</fullName>
    </recommendedName>
</protein>